<feature type="region of interest" description="Disordered" evidence="1">
    <location>
        <begin position="109"/>
        <end position="271"/>
    </location>
</feature>
<reference evidence="3" key="1">
    <citation type="submission" date="2015-09" db="EMBL/GenBank/DDBJ databases">
        <authorList>
            <consortium name="Pathogen Informatics"/>
        </authorList>
    </citation>
    <scope>NUCLEOTIDE SEQUENCE [LARGE SCALE GENOMIC DNA]</scope>
    <source>
        <strain evidence="3">Lake Konstanz</strain>
    </source>
</reference>
<protein>
    <submittedName>
        <fullName evidence="2">Uncharacterized protein</fullName>
    </submittedName>
</protein>
<dbReference type="VEuPathDB" id="TriTrypDB:BSAL_20655"/>
<gene>
    <name evidence="2" type="ORF">BSAL_20655</name>
</gene>
<evidence type="ECO:0000313" key="3">
    <source>
        <dbReference type="Proteomes" id="UP000051952"/>
    </source>
</evidence>
<sequence length="815" mass="87590">MSLRQSQHAEESTVLPSLRFLGHQCSEATVPSYLADGKIAVATQQHRSTFPSFMYRTLVDARRVVDAPVGCTFHFTADGRAVLLNHVTRAGCLVSVLAKKYDEETATMRRIGDAPTTARRRSLENHGDIRNSSAHPSIHRDHDEEEMWKTKNERVRRRDESVDNETTSAAYNRHMTGDDAQHPHPRYEDTPRIASSAVSHNSSRRVAHTDDEDNIESRRRSTSSTSNERAGPVGGGVFSSSRGGEEGLLPLPPPTTSFLGTHNQQRQTLQHENDSAVGLLQSLLSAPTTAQREKPFGPPPPSAVALLSIPPTSSAVTTSSSAHHFLPQSSSSIFPTPLTFVPQAQTQQQQNVVVERWSQQPPAGQIPPQHPVVAHVQQNPLVSTVVPPPRQSFATQVQPQICLPTQLVVPTTTSPAVAAPPVPLQTKNPKEEERMRTSTTFTTVDPPARVVNPLEVVAAADMEEDIKLQQHLPQTELLNATVSVTTLQGREESLRSPPSVPALSSAAVPRERQRLQPPPSSDDDDDVVEVEPPLSQRSSKQSMASSPPTAPPRPRGRPPKQVKGGGTVMEAVVDATSSQPQPSLPSTEKTLVEGSLTPVTSDVDIIPAAAAVVAVASSSTLPIDIKDGYALPEALQLKKPSSFVWCRACNLAMGPSLAVQRAHMKLDEHRVACIAAAARRDGRCGVEASDHNDPMLFQSDDGVAQPPAYRMQVGPKKFIAIPPFIVPRSVVTAEERAATSSSTSVVGGGGANSSVVAEGHQSRKFFEAFDLVNHHCQFCHVAVPVADFKVHNGRDSHRKAEAAAVAAAAAAAGAQ</sequence>
<proteinExistence type="predicted"/>
<organism evidence="2 3">
    <name type="scientific">Bodo saltans</name>
    <name type="common">Flagellated protozoan</name>
    <dbReference type="NCBI Taxonomy" id="75058"/>
    <lineage>
        <taxon>Eukaryota</taxon>
        <taxon>Discoba</taxon>
        <taxon>Euglenozoa</taxon>
        <taxon>Kinetoplastea</taxon>
        <taxon>Metakinetoplastina</taxon>
        <taxon>Eubodonida</taxon>
        <taxon>Bodonidae</taxon>
        <taxon>Bodo</taxon>
    </lineage>
</organism>
<feature type="region of interest" description="Disordered" evidence="1">
    <location>
        <begin position="418"/>
        <end position="438"/>
    </location>
</feature>
<feature type="compositionally biased region" description="Low complexity" evidence="1">
    <location>
        <begin position="530"/>
        <end position="547"/>
    </location>
</feature>
<keyword evidence="3" id="KW-1185">Reference proteome</keyword>
<evidence type="ECO:0000256" key="1">
    <source>
        <dbReference type="SAM" id="MobiDB-lite"/>
    </source>
</evidence>
<feature type="compositionally biased region" description="Low complexity" evidence="1">
    <location>
        <begin position="495"/>
        <end position="508"/>
    </location>
</feature>
<dbReference type="Proteomes" id="UP000051952">
    <property type="component" value="Unassembled WGS sequence"/>
</dbReference>
<dbReference type="AlphaFoldDB" id="A0A0S4JK28"/>
<accession>A0A0S4JK28</accession>
<feature type="compositionally biased region" description="Basic and acidic residues" evidence="1">
    <location>
        <begin position="138"/>
        <end position="161"/>
    </location>
</feature>
<dbReference type="EMBL" id="CYKH01001728">
    <property type="protein sequence ID" value="CUG89356.1"/>
    <property type="molecule type" value="Genomic_DNA"/>
</dbReference>
<evidence type="ECO:0000313" key="2">
    <source>
        <dbReference type="EMBL" id="CUG89356.1"/>
    </source>
</evidence>
<feature type="compositionally biased region" description="Basic and acidic residues" evidence="1">
    <location>
        <begin position="175"/>
        <end position="191"/>
    </location>
</feature>
<feature type="region of interest" description="Disordered" evidence="1">
    <location>
        <begin position="489"/>
        <end position="564"/>
    </location>
</feature>
<name>A0A0S4JK28_BODSA</name>